<keyword evidence="14" id="KW-1185">Reference proteome</keyword>
<reference evidence="13" key="1">
    <citation type="submission" date="2020-05" db="UniProtKB">
        <authorList>
            <consortium name="EnsemblMetazoa"/>
        </authorList>
    </citation>
    <scope>IDENTIFICATION</scope>
    <source>
        <strain evidence="13">USDA</strain>
    </source>
</reference>
<evidence type="ECO:0000256" key="4">
    <source>
        <dbReference type="ARBA" id="ARBA00022490"/>
    </source>
</evidence>
<proteinExistence type="predicted"/>
<dbReference type="GO" id="GO:0006508">
    <property type="term" value="P:proteolysis"/>
    <property type="evidence" value="ECO:0007669"/>
    <property type="project" value="UniProtKB-KW"/>
</dbReference>
<evidence type="ECO:0000259" key="12">
    <source>
        <dbReference type="PROSITE" id="PS50957"/>
    </source>
</evidence>
<dbReference type="VEuPathDB" id="VectorBase:SCAU011815"/>
<comment type="subcellular location">
    <subcellularLocation>
        <location evidence="2">Cytoplasm</location>
        <location evidence="2">Cytosol</location>
    </subcellularLocation>
</comment>
<comment type="function">
    <text evidence="8">Cleaves 'Lys-63'-linked poly-ubiquitin chains, and with lesser efficiency 'Lys-48'-linked poly-ubiquitin chains (in vitro). May act as a deubiquitinating enzyme.</text>
</comment>
<keyword evidence="5" id="KW-0645">Protease</keyword>
<dbReference type="FunFam" id="3.90.70.40:FF:000003">
    <property type="entry name" value="josephin-2 isoform X1"/>
    <property type="match status" value="1"/>
</dbReference>
<dbReference type="InterPro" id="IPR040053">
    <property type="entry name" value="JOSD1/2"/>
</dbReference>
<evidence type="ECO:0000256" key="8">
    <source>
        <dbReference type="ARBA" id="ARBA00058284"/>
    </source>
</evidence>
<dbReference type="Pfam" id="PF02099">
    <property type="entry name" value="Josephin"/>
    <property type="match status" value="1"/>
</dbReference>
<gene>
    <name evidence="13" type="primary">106089106</name>
</gene>
<dbReference type="AlphaFoldDB" id="A0A1I8PWQ6"/>
<dbReference type="EC" id="3.4.19.12" evidence="3"/>
<dbReference type="PANTHER" id="PTHR13291">
    <property type="entry name" value="JOSEPHIN 1, 2"/>
    <property type="match status" value="1"/>
</dbReference>
<accession>A0A1I8PWQ6</accession>
<evidence type="ECO:0000256" key="3">
    <source>
        <dbReference type="ARBA" id="ARBA00012759"/>
    </source>
</evidence>
<evidence type="ECO:0000256" key="5">
    <source>
        <dbReference type="ARBA" id="ARBA00022670"/>
    </source>
</evidence>
<organism evidence="13 14">
    <name type="scientific">Stomoxys calcitrans</name>
    <name type="common">Stable fly</name>
    <name type="synonym">Conops calcitrans</name>
    <dbReference type="NCBI Taxonomy" id="35570"/>
    <lineage>
        <taxon>Eukaryota</taxon>
        <taxon>Metazoa</taxon>
        <taxon>Ecdysozoa</taxon>
        <taxon>Arthropoda</taxon>
        <taxon>Hexapoda</taxon>
        <taxon>Insecta</taxon>
        <taxon>Pterygota</taxon>
        <taxon>Neoptera</taxon>
        <taxon>Endopterygota</taxon>
        <taxon>Diptera</taxon>
        <taxon>Brachycera</taxon>
        <taxon>Muscomorpha</taxon>
        <taxon>Muscoidea</taxon>
        <taxon>Muscidae</taxon>
        <taxon>Stomoxys</taxon>
    </lineage>
</organism>
<sequence>MPVYHERQTRQLCALHTLNNLFQTRQAFTKERLDQICTDLNPNVWLNPHRSMLGLGNYDVNVIMAALQAWNCEACWFDKRKDPSCIDLNAIVGFILNVPSDYKFGFITLPLRKRHWIAIRQIDGKYYNLDSKLQSPECIGDEQQLFAFLKQQLQSNDRELFVVVESSSVNGNNEQPAKRWLREPIVANESETAGARSLTKTLNMNGHVS</sequence>
<dbReference type="OrthoDB" id="422700at2759"/>
<protein>
    <recommendedName>
        <fullName evidence="9">Josephin-2</fullName>
        <ecNumber evidence="3">3.4.19.12</ecNumber>
    </recommendedName>
    <alternativeName>
        <fullName evidence="10">Josephin domain-containing protein 2</fullName>
    </alternativeName>
</protein>
<dbReference type="GO" id="GO:0016579">
    <property type="term" value="P:protein deubiquitination"/>
    <property type="evidence" value="ECO:0007669"/>
    <property type="project" value="InterPro"/>
</dbReference>
<evidence type="ECO:0000313" key="13">
    <source>
        <dbReference type="EnsemblMetazoa" id="SCAU011815-PA"/>
    </source>
</evidence>
<dbReference type="InterPro" id="IPR006155">
    <property type="entry name" value="Josephin"/>
</dbReference>
<dbReference type="Gene3D" id="3.90.70.40">
    <property type="match status" value="1"/>
</dbReference>
<name>A0A1I8PWQ6_STOCA</name>
<evidence type="ECO:0000256" key="6">
    <source>
        <dbReference type="ARBA" id="ARBA00022786"/>
    </source>
</evidence>
<dbReference type="PROSITE" id="PS50957">
    <property type="entry name" value="JOSEPHIN"/>
    <property type="match status" value="1"/>
</dbReference>
<feature type="active site" evidence="11">
    <location>
        <position position="130"/>
    </location>
</feature>
<evidence type="ECO:0000256" key="1">
    <source>
        <dbReference type="ARBA" id="ARBA00000707"/>
    </source>
</evidence>
<evidence type="ECO:0000256" key="11">
    <source>
        <dbReference type="PROSITE-ProRule" id="PRU00331"/>
    </source>
</evidence>
<keyword evidence="6" id="KW-0833">Ubl conjugation pathway</keyword>
<feature type="active site" evidence="11">
    <location>
        <position position="13"/>
    </location>
</feature>
<keyword evidence="7 11" id="KW-0378">Hydrolase</keyword>
<dbReference type="EnsemblMetazoa" id="SCAU011815-RA">
    <property type="protein sequence ID" value="SCAU011815-PA"/>
    <property type="gene ID" value="SCAU011815"/>
</dbReference>
<comment type="catalytic activity">
    <reaction evidence="1">
        <text>Thiol-dependent hydrolysis of ester, thioester, amide, peptide and isopeptide bonds formed by the C-terminal Gly of ubiquitin (a 76-residue protein attached to proteins as an intracellular targeting signal).</text>
        <dbReference type="EC" id="3.4.19.12"/>
    </reaction>
</comment>
<dbReference type="PANTHER" id="PTHR13291:SF0">
    <property type="entry name" value="JOSEPHIN-LIKE PROTEIN"/>
    <property type="match status" value="1"/>
</dbReference>
<dbReference type="SMART" id="SM01246">
    <property type="entry name" value="Josephin"/>
    <property type="match status" value="1"/>
</dbReference>
<dbReference type="Proteomes" id="UP000095300">
    <property type="component" value="Unassembled WGS sequence"/>
</dbReference>
<dbReference type="GO" id="GO:0005829">
    <property type="term" value="C:cytosol"/>
    <property type="evidence" value="ECO:0007669"/>
    <property type="project" value="UniProtKB-SubCell"/>
</dbReference>
<evidence type="ECO:0000313" key="14">
    <source>
        <dbReference type="Proteomes" id="UP000095300"/>
    </source>
</evidence>
<evidence type="ECO:0000256" key="9">
    <source>
        <dbReference type="ARBA" id="ARBA00069892"/>
    </source>
</evidence>
<evidence type="ECO:0000256" key="7">
    <source>
        <dbReference type="ARBA" id="ARBA00022801"/>
    </source>
</evidence>
<dbReference type="GO" id="GO:0004843">
    <property type="term" value="F:cysteine-type deubiquitinase activity"/>
    <property type="evidence" value="ECO:0007669"/>
    <property type="project" value="UniProtKB-EC"/>
</dbReference>
<keyword evidence="4" id="KW-0963">Cytoplasm</keyword>
<dbReference type="STRING" id="35570.A0A1I8PWQ6"/>
<evidence type="ECO:0000256" key="10">
    <source>
        <dbReference type="ARBA" id="ARBA00077222"/>
    </source>
</evidence>
<feature type="domain" description="Josephin" evidence="12">
    <location>
        <begin position="1"/>
        <end position="178"/>
    </location>
</feature>
<dbReference type="KEGG" id="scac:106089106"/>
<feature type="active site" evidence="11">
    <location>
        <position position="115"/>
    </location>
</feature>
<evidence type="ECO:0000256" key="2">
    <source>
        <dbReference type="ARBA" id="ARBA00004514"/>
    </source>
</evidence>